<feature type="compositionally biased region" description="Polar residues" evidence="1">
    <location>
        <begin position="74"/>
        <end position="95"/>
    </location>
</feature>
<evidence type="ECO:0000313" key="3">
    <source>
        <dbReference type="Proteomes" id="UP000799424"/>
    </source>
</evidence>
<dbReference type="AlphaFoldDB" id="A0A6A7A4F8"/>
<dbReference type="OrthoDB" id="3935400at2759"/>
<dbReference type="Proteomes" id="UP000799424">
    <property type="component" value="Unassembled WGS sequence"/>
</dbReference>
<proteinExistence type="predicted"/>
<organism evidence="2 3">
    <name type="scientific">Ophiobolus disseminans</name>
    <dbReference type="NCBI Taxonomy" id="1469910"/>
    <lineage>
        <taxon>Eukaryota</taxon>
        <taxon>Fungi</taxon>
        <taxon>Dikarya</taxon>
        <taxon>Ascomycota</taxon>
        <taxon>Pezizomycotina</taxon>
        <taxon>Dothideomycetes</taxon>
        <taxon>Pleosporomycetidae</taxon>
        <taxon>Pleosporales</taxon>
        <taxon>Pleosporineae</taxon>
        <taxon>Phaeosphaeriaceae</taxon>
        <taxon>Ophiobolus</taxon>
    </lineage>
</organism>
<sequence>MPPPNPSAPPPVILGPIPSGANGAYFTGIDTSDVVSMTSASNLRHGPANHLSDNDSLAEPPPPYRPRSVAPPSFTNSSRHSSFRASVAPPTTSRTRLIERSPFEDPEDDDVVSELSGPTARLSEDAMSAVSDISYQNDPVVNRSSI</sequence>
<evidence type="ECO:0000256" key="1">
    <source>
        <dbReference type="SAM" id="MobiDB-lite"/>
    </source>
</evidence>
<protein>
    <submittedName>
        <fullName evidence="2">Uncharacterized protein</fullName>
    </submittedName>
</protein>
<dbReference type="EMBL" id="MU006223">
    <property type="protein sequence ID" value="KAF2828181.1"/>
    <property type="molecule type" value="Genomic_DNA"/>
</dbReference>
<name>A0A6A7A4F8_9PLEO</name>
<reference evidence="2" key="1">
    <citation type="journal article" date="2020" name="Stud. Mycol.">
        <title>101 Dothideomycetes genomes: a test case for predicting lifestyles and emergence of pathogens.</title>
        <authorList>
            <person name="Haridas S."/>
            <person name="Albert R."/>
            <person name="Binder M."/>
            <person name="Bloem J."/>
            <person name="Labutti K."/>
            <person name="Salamov A."/>
            <person name="Andreopoulos B."/>
            <person name="Baker S."/>
            <person name="Barry K."/>
            <person name="Bills G."/>
            <person name="Bluhm B."/>
            <person name="Cannon C."/>
            <person name="Castanera R."/>
            <person name="Culley D."/>
            <person name="Daum C."/>
            <person name="Ezra D."/>
            <person name="Gonzalez J."/>
            <person name="Henrissat B."/>
            <person name="Kuo A."/>
            <person name="Liang C."/>
            <person name="Lipzen A."/>
            <person name="Lutzoni F."/>
            <person name="Magnuson J."/>
            <person name="Mondo S."/>
            <person name="Nolan M."/>
            <person name="Ohm R."/>
            <person name="Pangilinan J."/>
            <person name="Park H.-J."/>
            <person name="Ramirez L."/>
            <person name="Alfaro M."/>
            <person name="Sun H."/>
            <person name="Tritt A."/>
            <person name="Yoshinaga Y."/>
            <person name="Zwiers L.-H."/>
            <person name="Turgeon B."/>
            <person name="Goodwin S."/>
            <person name="Spatafora J."/>
            <person name="Crous P."/>
            <person name="Grigoriev I."/>
        </authorList>
    </citation>
    <scope>NUCLEOTIDE SEQUENCE</scope>
    <source>
        <strain evidence="2">CBS 113818</strain>
    </source>
</reference>
<gene>
    <name evidence="2" type="ORF">CC86DRAFT_369306</name>
</gene>
<feature type="region of interest" description="Disordered" evidence="1">
    <location>
        <begin position="1"/>
        <end position="114"/>
    </location>
</feature>
<evidence type="ECO:0000313" key="2">
    <source>
        <dbReference type="EMBL" id="KAF2828181.1"/>
    </source>
</evidence>
<accession>A0A6A7A4F8</accession>
<keyword evidence="3" id="KW-1185">Reference proteome</keyword>
<feature type="compositionally biased region" description="Polar residues" evidence="1">
    <location>
        <begin position="29"/>
        <end position="42"/>
    </location>
</feature>
<feature type="compositionally biased region" description="Pro residues" evidence="1">
    <location>
        <begin position="1"/>
        <end position="13"/>
    </location>
</feature>